<keyword evidence="2" id="KW-1185">Reference proteome</keyword>
<sequence length="421" mass="47032">METIETYLERKYREIRLIHDCLRSPRQVSRPRTVDEAIAAKFQLTAALRAEHELQDWNATETAWSAALPASGHFKFQYDYQRADLSVSGPSFYDLERGCARDATYTASGMAAISSLFLASRLIFPKAHILVLPGSYGETLELVDRFLPSYRLVPLALPLPESFDQEDAPKILLLDSCISAGAFEAMLRRDGSAFDLLVFDTTCFSGNSGRVRRVLRWARRCGVPVAMVRSHNKLDTLGVEYGRLGSAVFVNWSGEGADAKRAMIERLAGETGNAVRLLGSAALPAHFPPYAGGKNYRALTRVRIAAILRNGRLAARLLAREIPKLSAELHFVHGLYVTLCSRRPLDELSARQAAEAMSGELRSRYPIRHAGSFGFDFATTEWFRDAILDEYSVRVAVPDLPTHLWNELVMEIAKWWGKNHG</sequence>
<reference evidence="1" key="1">
    <citation type="submission" date="2021-11" db="EMBL/GenBank/DDBJ databases">
        <title>Australian commercial rhizobial inoculants.</title>
        <authorList>
            <person name="Kohlmeier M.G."/>
            <person name="O'Hara G.W."/>
            <person name="Colombi E."/>
            <person name="Ramsay J.P."/>
            <person name="Terpolilli J."/>
        </authorList>
    </citation>
    <scope>NUCLEOTIDE SEQUENCE</scope>
    <source>
        <strain evidence="1">CC829</strain>
        <plasmid evidence="1">pCC829_1</plasmid>
    </source>
</reference>
<name>A0ABY3R0U1_9BRAD</name>
<gene>
    <name evidence="1" type="ORF">BjapCC829_46480</name>
</gene>
<geneLocation type="plasmid" evidence="1 2">
    <name>pCC829_1</name>
</geneLocation>
<accession>A0ABY3R0U1</accession>
<evidence type="ECO:0000313" key="1">
    <source>
        <dbReference type="EMBL" id="UFW91864.1"/>
    </source>
</evidence>
<dbReference type="Proteomes" id="UP001430990">
    <property type="component" value="Plasmid pCC829_1"/>
</dbReference>
<keyword evidence="1" id="KW-0614">Plasmid</keyword>
<proteinExistence type="predicted"/>
<evidence type="ECO:0000313" key="2">
    <source>
        <dbReference type="Proteomes" id="UP001430990"/>
    </source>
</evidence>
<dbReference type="SUPFAM" id="SSF53383">
    <property type="entry name" value="PLP-dependent transferases"/>
    <property type="match status" value="1"/>
</dbReference>
<organism evidence="1 2">
    <name type="scientific">Bradyrhizobium barranii</name>
    <dbReference type="NCBI Taxonomy" id="2992140"/>
    <lineage>
        <taxon>Bacteria</taxon>
        <taxon>Pseudomonadati</taxon>
        <taxon>Pseudomonadota</taxon>
        <taxon>Alphaproteobacteria</taxon>
        <taxon>Hyphomicrobiales</taxon>
        <taxon>Nitrobacteraceae</taxon>
        <taxon>Bradyrhizobium</taxon>
    </lineage>
</organism>
<dbReference type="RefSeq" id="WP_231145727.1">
    <property type="nucleotide sequence ID" value="NZ_CP088101.1"/>
</dbReference>
<protein>
    <submittedName>
        <fullName evidence="1">Uncharacterized protein</fullName>
    </submittedName>
</protein>
<dbReference type="EMBL" id="CP088101">
    <property type="protein sequence ID" value="UFW91864.1"/>
    <property type="molecule type" value="Genomic_DNA"/>
</dbReference>
<dbReference type="InterPro" id="IPR015424">
    <property type="entry name" value="PyrdxlP-dep_Trfase"/>
</dbReference>